<feature type="domain" description="Polymerase nucleotidyl transferase" evidence="1">
    <location>
        <begin position="111"/>
        <end position="155"/>
    </location>
</feature>
<sequence length="194" mass="22303">MSKNLDINENSLMVLSVFSNGYDNEYYIREMCRHLPISHGTAQTILVRLEEKRVLTSSQRGKIRLFRIKPGEIATQYFTITEIYKKIRFMENEPYISEILTKISAVSEGIVLLFGSYANGTATEDSDIDIFIAGTTDKQAIKNLETLYHVEINVIVYPIPAFTSQEEFDPLITEVKKNHIIWKNAESFVRDVLK</sequence>
<evidence type="ECO:0000313" key="2">
    <source>
        <dbReference type="EMBL" id="WAI01822.1"/>
    </source>
</evidence>
<dbReference type="SUPFAM" id="SSF81301">
    <property type="entry name" value="Nucleotidyltransferase"/>
    <property type="match status" value="1"/>
</dbReference>
<dbReference type="KEGG" id="mou:OU421_02810"/>
<dbReference type="AlphaFoldDB" id="A0A9X9S5E9"/>
<dbReference type="Proteomes" id="UP001163096">
    <property type="component" value="Chromosome"/>
</dbReference>
<evidence type="ECO:0000313" key="3">
    <source>
        <dbReference type="Proteomes" id="UP001163096"/>
    </source>
</evidence>
<dbReference type="EMBL" id="CP113361">
    <property type="protein sequence ID" value="WAI01822.1"/>
    <property type="molecule type" value="Genomic_DNA"/>
</dbReference>
<keyword evidence="3" id="KW-1185">Reference proteome</keyword>
<organism evidence="2 3">
    <name type="scientific">Methanogenium organophilum</name>
    <dbReference type="NCBI Taxonomy" id="2199"/>
    <lineage>
        <taxon>Archaea</taxon>
        <taxon>Methanobacteriati</taxon>
        <taxon>Methanobacteriota</taxon>
        <taxon>Stenosarchaea group</taxon>
        <taxon>Methanomicrobia</taxon>
        <taxon>Methanomicrobiales</taxon>
        <taxon>Methanomicrobiaceae</taxon>
        <taxon>Methanogenium</taxon>
    </lineage>
</organism>
<dbReference type="GeneID" id="76833998"/>
<dbReference type="InterPro" id="IPR036390">
    <property type="entry name" value="WH_DNA-bd_sf"/>
</dbReference>
<dbReference type="Gene3D" id="3.30.460.10">
    <property type="entry name" value="Beta Polymerase, domain 2"/>
    <property type="match status" value="1"/>
</dbReference>
<dbReference type="CDD" id="cd05403">
    <property type="entry name" value="NT_KNTase_like"/>
    <property type="match status" value="1"/>
</dbReference>
<name>A0A9X9S5E9_METOG</name>
<dbReference type="GO" id="GO:0016779">
    <property type="term" value="F:nucleotidyltransferase activity"/>
    <property type="evidence" value="ECO:0007669"/>
    <property type="project" value="InterPro"/>
</dbReference>
<dbReference type="InterPro" id="IPR043519">
    <property type="entry name" value="NT_sf"/>
</dbReference>
<accession>A0A9X9S5E9</accession>
<evidence type="ECO:0000259" key="1">
    <source>
        <dbReference type="Pfam" id="PF01909"/>
    </source>
</evidence>
<protein>
    <submittedName>
        <fullName evidence="2">Nucleotidyltransferase domain-containing protein</fullName>
    </submittedName>
</protein>
<gene>
    <name evidence="2" type="ORF">OU421_02810</name>
</gene>
<dbReference type="InterPro" id="IPR002934">
    <property type="entry name" value="Polymerase_NTP_transf_dom"/>
</dbReference>
<proteinExistence type="predicted"/>
<dbReference type="Pfam" id="PF01909">
    <property type="entry name" value="NTP_transf_2"/>
    <property type="match status" value="1"/>
</dbReference>
<reference evidence="2" key="1">
    <citation type="submission" date="2022-11" db="EMBL/GenBank/DDBJ databases">
        <title>Complete genome sequence of Methanogenium organophilum DSM 3596.</title>
        <authorList>
            <person name="Chen S.-C."/>
            <person name="Lai S.-J."/>
            <person name="You Y.-T."/>
        </authorList>
    </citation>
    <scope>NUCLEOTIDE SEQUENCE</scope>
    <source>
        <strain evidence="2">DSM 3596</strain>
    </source>
</reference>
<dbReference type="RefSeq" id="WP_268187098.1">
    <property type="nucleotide sequence ID" value="NZ_CP113361.1"/>
</dbReference>
<dbReference type="SUPFAM" id="SSF46785">
    <property type="entry name" value="Winged helix' DNA-binding domain"/>
    <property type="match status" value="1"/>
</dbReference>